<feature type="chain" id="PRO_5025445986" evidence="2">
    <location>
        <begin position="19"/>
        <end position="155"/>
    </location>
</feature>
<evidence type="ECO:0000313" key="3">
    <source>
        <dbReference type="EMBL" id="MXU93982.1"/>
    </source>
</evidence>
<feature type="compositionally biased region" description="Low complexity" evidence="1">
    <location>
        <begin position="107"/>
        <end position="141"/>
    </location>
</feature>
<name>A0A6B0UWF1_IXORI</name>
<sequence length="155" mass="15756">MALRRSSLLACMLWGTLDLRSETLTTLATLLTDGLLGSYSSSSSSSSSLMNCGLLRTPDEEVKAGFLEGSAFDGKTCARAGSGPMTLGMGRTSDTLLDATCFSGGVSAEPCRSSPRSSSGSGSALSASTSSLYSPSPRNSGTLPLGSTSLGVYSR</sequence>
<feature type="region of interest" description="Disordered" evidence="1">
    <location>
        <begin position="105"/>
        <end position="155"/>
    </location>
</feature>
<feature type="compositionally biased region" description="Polar residues" evidence="1">
    <location>
        <begin position="145"/>
        <end position="155"/>
    </location>
</feature>
<accession>A0A6B0UWF1</accession>
<protein>
    <submittedName>
        <fullName evidence="3">Putative secreted protein</fullName>
    </submittedName>
</protein>
<proteinExistence type="predicted"/>
<dbReference type="AlphaFoldDB" id="A0A6B0UWF1"/>
<feature type="signal peptide" evidence="2">
    <location>
        <begin position="1"/>
        <end position="18"/>
    </location>
</feature>
<reference evidence="3" key="1">
    <citation type="submission" date="2019-12" db="EMBL/GenBank/DDBJ databases">
        <title>An insight into the sialome of adult female Ixodes ricinus ticks feeding for 6 days.</title>
        <authorList>
            <person name="Perner J."/>
            <person name="Ribeiro J.M.C."/>
        </authorList>
    </citation>
    <scope>NUCLEOTIDE SEQUENCE</scope>
    <source>
        <strain evidence="3">Semi-engorged</strain>
        <tissue evidence="3">Salivary glands</tissue>
    </source>
</reference>
<evidence type="ECO:0000256" key="1">
    <source>
        <dbReference type="SAM" id="MobiDB-lite"/>
    </source>
</evidence>
<evidence type="ECO:0000256" key="2">
    <source>
        <dbReference type="SAM" id="SignalP"/>
    </source>
</evidence>
<organism evidence="3">
    <name type="scientific">Ixodes ricinus</name>
    <name type="common">Common tick</name>
    <name type="synonym">Acarus ricinus</name>
    <dbReference type="NCBI Taxonomy" id="34613"/>
    <lineage>
        <taxon>Eukaryota</taxon>
        <taxon>Metazoa</taxon>
        <taxon>Ecdysozoa</taxon>
        <taxon>Arthropoda</taxon>
        <taxon>Chelicerata</taxon>
        <taxon>Arachnida</taxon>
        <taxon>Acari</taxon>
        <taxon>Parasitiformes</taxon>
        <taxon>Ixodida</taxon>
        <taxon>Ixodoidea</taxon>
        <taxon>Ixodidae</taxon>
        <taxon>Ixodinae</taxon>
        <taxon>Ixodes</taxon>
    </lineage>
</organism>
<dbReference type="EMBL" id="GIFC01011899">
    <property type="protein sequence ID" value="MXU93982.1"/>
    <property type="molecule type" value="Transcribed_RNA"/>
</dbReference>
<keyword evidence="2" id="KW-0732">Signal</keyword>